<evidence type="ECO:0000256" key="2">
    <source>
        <dbReference type="ARBA" id="ARBA00023125"/>
    </source>
</evidence>
<evidence type="ECO:0000259" key="4">
    <source>
        <dbReference type="Pfam" id="PF02954"/>
    </source>
</evidence>
<accession>X0ZV59</accession>
<organism evidence="5">
    <name type="scientific">marine sediment metagenome</name>
    <dbReference type="NCBI Taxonomy" id="412755"/>
    <lineage>
        <taxon>unclassified sequences</taxon>
        <taxon>metagenomes</taxon>
        <taxon>ecological metagenomes</taxon>
    </lineage>
</organism>
<dbReference type="PANTHER" id="PTHR47918">
    <property type="entry name" value="DNA-BINDING PROTEIN FIS"/>
    <property type="match status" value="1"/>
</dbReference>
<dbReference type="InterPro" id="IPR005412">
    <property type="entry name" value="Fis_DNA-bd"/>
</dbReference>
<dbReference type="EMBL" id="BART01009190">
    <property type="protein sequence ID" value="GAG64378.1"/>
    <property type="molecule type" value="Genomic_DNA"/>
</dbReference>
<name>X0ZV59_9ZZZZ</name>
<comment type="similarity">
    <text evidence="1">Belongs to the transcriptional regulatory Fis family.</text>
</comment>
<feature type="domain" description="DNA binding HTH" evidence="4">
    <location>
        <begin position="19"/>
        <end position="59"/>
    </location>
</feature>
<dbReference type="PRINTS" id="PR01590">
    <property type="entry name" value="HTHFIS"/>
</dbReference>
<proteinExistence type="inferred from homology"/>
<reference evidence="5" key="1">
    <citation type="journal article" date="2014" name="Front. Microbiol.">
        <title>High frequency of phylogenetically diverse reductive dehalogenase-homologous genes in deep subseafloor sedimentary metagenomes.</title>
        <authorList>
            <person name="Kawai M."/>
            <person name="Futagami T."/>
            <person name="Toyoda A."/>
            <person name="Takaki Y."/>
            <person name="Nishi S."/>
            <person name="Hori S."/>
            <person name="Arai W."/>
            <person name="Tsubouchi T."/>
            <person name="Morono Y."/>
            <person name="Uchiyama I."/>
            <person name="Ito T."/>
            <person name="Fujiyama A."/>
            <person name="Inagaki F."/>
            <person name="Takami H."/>
        </authorList>
    </citation>
    <scope>NUCLEOTIDE SEQUENCE</scope>
    <source>
        <strain evidence="5">Expedition CK06-06</strain>
    </source>
</reference>
<dbReference type="GO" id="GO:0043565">
    <property type="term" value="F:sequence-specific DNA binding"/>
    <property type="evidence" value="ECO:0007669"/>
    <property type="project" value="InterPro"/>
</dbReference>
<evidence type="ECO:0000256" key="3">
    <source>
        <dbReference type="ARBA" id="ARBA00029540"/>
    </source>
</evidence>
<dbReference type="Gene3D" id="1.10.10.60">
    <property type="entry name" value="Homeodomain-like"/>
    <property type="match status" value="1"/>
</dbReference>
<keyword evidence="2" id="KW-0238">DNA-binding</keyword>
<protein>
    <recommendedName>
        <fullName evidence="3">Putative Fis-like DNA-binding protein</fullName>
    </recommendedName>
</protein>
<evidence type="ECO:0000313" key="5">
    <source>
        <dbReference type="EMBL" id="GAG64378.1"/>
    </source>
</evidence>
<sequence>RFLADNKGKSIDYLYDMILSEVEPPLLQAVMEKRRGNQLQAAKMLGISRGTIRKKLQRYFGTKYFRLTDE</sequence>
<evidence type="ECO:0000256" key="1">
    <source>
        <dbReference type="ARBA" id="ARBA00008559"/>
    </source>
</evidence>
<dbReference type="PIRSF" id="PIRSF002097">
    <property type="entry name" value="DNA-binding_Fis"/>
    <property type="match status" value="1"/>
</dbReference>
<dbReference type="InterPro" id="IPR009057">
    <property type="entry name" value="Homeodomain-like_sf"/>
</dbReference>
<gene>
    <name evidence="5" type="ORF">S01H4_20437</name>
</gene>
<comment type="caution">
    <text evidence="5">The sequence shown here is derived from an EMBL/GenBank/DDBJ whole genome shotgun (WGS) entry which is preliminary data.</text>
</comment>
<dbReference type="SUPFAM" id="SSF46689">
    <property type="entry name" value="Homeodomain-like"/>
    <property type="match status" value="1"/>
</dbReference>
<dbReference type="PANTHER" id="PTHR47918:SF1">
    <property type="entry name" value="DNA-BINDING PROTEIN FIS"/>
    <property type="match status" value="1"/>
</dbReference>
<dbReference type="AlphaFoldDB" id="X0ZV59"/>
<dbReference type="InterPro" id="IPR002197">
    <property type="entry name" value="HTH_Fis"/>
</dbReference>
<dbReference type="GO" id="GO:0006355">
    <property type="term" value="P:regulation of DNA-templated transcription"/>
    <property type="evidence" value="ECO:0007669"/>
    <property type="project" value="InterPro"/>
</dbReference>
<dbReference type="InterPro" id="IPR050207">
    <property type="entry name" value="Trans_regulatory_Fis"/>
</dbReference>
<dbReference type="Pfam" id="PF02954">
    <property type="entry name" value="HTH_8"/>
    <property type="match status" value="1"/>
</dbReference>
<feature type="non-terminal residue" evidence="5">
    <location>
        <position position="1"/>
    </location>
</feature>